<dbReference type="PROSITE" id="PS50977">
    <property type="entry name" value="HTH_TETR_2"/>
    <property type="match status" value="1"/>
</dbReference>
<feature type="domain" description="HTH tetR-type" evidence="5">
    <location>
        <begin position="10"/>
        <end position="70"/>
    </location>
</feature>
<evidence type="ECO:0000256" key="1">
    <source>
        <dbReference type="ARBA" id="ARBA00023015"/>
    </source>
</evidence>
<dbReference type="PANTHER" id="PTHR47506:SF1">
    <property type="entry name" value="HTH-TYPE TRANSCRIPTIONAL REGULATOR YJDC"/>
    <property type="match status" value="1"/>
</dbReference>
<dbReference type="Pfam" id="PF00440">
    <property type="entry name" value="TetR_N"/>
    <property type="match status" value="1"/>
</dbReference>
<evidence type="ECO:0000256" key="2">
    <source>
        <dbReference type="ARBA" id="ARBA00023125"/>
    </source>
</evidence>
<reference evidence="6" key="1">
    <citation type="submission" date="2022-10" db="EMBL/GenBank/DDBJ databases">
        <title>Whole-Genome Sequencing of Brachybacterium huguangmaarense BRM-3, Isolated from Betula schmidtii.</title>
        <authorList>
            <person name="Haam D."/>
        </authorList>
    </citation>
    <scope>NUCLEOTIDE SEQUENCE</scope>
    <source>
        <strain evidence="6">BRM-3</strain>
    </source>
</reference>
<dbReference type="PANTHER" id="PTHR47506">
    <property type="entry name" value="TRANSCRIPTIONAL REGULATORY PROTEIN"/>
    <property type="match status" value="1"/>
</dbReference>
<accession>A0ABY6G0A2</accession>
<name>A0ABY6G0A2_9MICO</name>
<dbReference type="SUPFAM" id="SSF48498">
    <property type="entry name" value="Tetracyclin repressor-like, C-terminal domain"/>
    <property type="match status" value="1"/>
</dbReference>
<dbReference type="InterPro" id="IPR036271">
    <property type="entry name" value="Tet_transcr_reg_TetR-rel_C_sf"/>
</dbReference>
<dbReference type="InterPro" id="IPR009057">
    <property type="entry name" value="Homeodomain-like_sf"/>
</dbReference>
<evidence type="ECO:0000256" key="4">
    <source>
        <dbReference type="PROSITE-ProRule" id="PRU00335"/>
    </source>
</evidence>
<feature type="DNA-binding region" description="H-T-H motif" evidence="4">
    <location>
        <begin position="33"/>
        <end position="52"/>
    </location>
</feature>
<keyword evidence="7" id="KW-1185">Reference proteome</keyword>
<dbReference type="SUPFAM" id="SSF46689">
    <property type="entry name" value="Homeodomain-like"/>
    <property type="match status" value="1"/>
</dbReference>
<evidence type="ECO:0000256" key="3">
    <source>
        <dbReference type="ARBA" id="ARBA00023163"/>
    </source>
</evidence>
<dbReference type="Proteomes" id="UP001164305">
    <property type="component" value="Chromosome"/>
</dbReference>
<gene>
    <name evidence="6" type="ORF">BRM3_13660</name>
</gene>
<dbReference type="RefSeq" id="WP_263593841.1">
    <property type="nucleotide sequence ID" value="NZ_CP107020.1"/>
</dbReference>
<dbReference type="Gene3D" id="1.10.357.10">
    <property type="entry name" value="Tetracycline Repressor, domain 2"/>
    <property type="match status" value="1"/>
</dbReference>
<protein>
    <submittedName>
        <fullName evidence="6">TetR/AcrR family transcriptional regulator</fullName>
    </submittedName>
</protein>
<dbReference type="PRINTS" id="PR00455">
    <property type="entry name" value="HTHTETR"/>
</dbReference>
<evidence type="ECO:0000313" key="6">
    <source>
        <dbReference type="EMBL" id="UYG16628.1"/>
    </source>
</evidence>
<evidence type="ECO:0000313" key="7">
    <source>
        <dbReference type="Proteomes" id="UP001164305"/>
    </source>
</evidence>
<dbReference type="InterPro" id="IPR001647">
    <property type="entry name" value="HTH_TetR"/>
</dbReference>
<organism evidence="6 7">
    <name type="scientific">Brachybacterium huguangmaarense</name>
    <dbReference type="NCBI Taxonomy" id="1652028"/>
    <lineage>
        <taxon>Bacteria</taxon>
        <taxon>Bacillati</taxon>
        <taxon>Actinomycetota</taxon>
        <taxon>Actinomycetes</taxon>
        <taxon>Micrococcales</taxon>
        <taxon>Dermabacteraceae</taxon>
        <taxon>Brachybacterium</taxon>
    </lineage>
</organism>
<proteinExistence type="predicted"/>
<evidence type="ECO:0000259" key="5">
    <source>
        <dbReference type="PROSITE" id="PS50977"/>
    </source>
</evidence>
<keyword evidence="1" id="KW-0805">Transcription regulation</keyword>
<keyword evidence="3" id="KW-0804">Transcription</keyword>
<sequence length="193" mass="20516">MNDLMTAEAPSDRDRVLEAADHLFYSRGIQAVGMDAVRSEAGVPLKRLYASFPSKEALVLEVLRRRSERWREGLDAAIAAAATPRAKLLAVYDVLDDWFHDDGFRGCVFINAFGELGAVAPVVASAARDQKHAFREQLADLVAELGAPEDLAPRLALLAEGAQTTAAIDGSPDAASVARGAAEVLIDASLTSA</sequence>
<dbReference type="EMBL" id="CP107020">
    <property type="protein sequence ID" value="UYG16628.1"/>
    <property type="molecule type" value="Genomic_DNA"/>
</dbReference>
<keyword evidence="2 4" id="KW-0238">DNA-binding</keyword>